<dbReference type="InterPro" id="IPR002575">
    <property type="entry name" value="Aminoglycoside_PTrfase"/>
</dbReference>
<keyword evidence="3" id="KW-1185">Reference proteome</keyword>
<dbReference type="Pfam" id="PF01636">
    <property type="entry name" value="APH"/>
    <property type="match status" value="1"/>
</dbReference>
<organism evidence="2 3">
    <name type="scientific">Sulfitobacter delicatus</name>
    <dbReference type="NCBI Taxonomy" id="218672"/>
    <lineage>
        <taxon>Bacteria</taxon>
        <taxon>Pseudomonadati</taxon>
        <taxon>Pseudomonadota</taxon>
        <taxon>Alphaproteobacteria</taxon>
        <taxon>Rhodobacterales</taxon>
        <taxon>Roseobacteraceae</taxon>
        <taxon>Sulfitobacter</taxon>
    </lineage>
</organism>
<accession>A0A1G7J0P5</accession>
<dbReference type="SUPFAM" id="SSF56112">
    <property type="entry name" value="Protein kinase-like (PK-like)"/>
    <property type="match status" value="1"/>
</dbReference>
<feature type="domain" description="Aminoglycoside phosphotransferase" evidence="1">
    <location>
        <begin position="25"/>
        <end position="249"/>
    </location>
</feature>
<sequence length="337" mass="37492">MTDRTSLIEDFLQAAGWAETERMLLAGDASNRRYDRLRRPDGQTAILMDAPPERGEDVRPFQQVAAYLSSTGLSAPEIYHADSAHGLLLIEDLGDDLFARLMAGDPALQEPLYRAAVDVLVQLHAAPLPDLPLCNAAWLIDMTAPAFEFYATERQEQPSAPFTHAFAPLAQELDAAPKVVILRDYHAENLLWLPERQGAARVGLLDFQDALLGHPAYDLVSILQDARRDVPPEIEAHMIDYYVAQSGTDPDTFRRAYALLGAQRNLRILGIFARLCLRDGKAHYVDLIPRVWNHLQNNLRHPALAPVARSIEGILPRPTPDFLEQLKSQCASIPTPS</sequence>
<protein>
    <recommendedName>
        <fullName evidence="1">Aminoglycoside phosphotransferase domain-containing protein</fullName>
    </recommendedName>
</protein>
<gene>
    <name evidence="2" type="ORF">SAMN04489759_101538</name>
</gene>
<dbReference type="RefSeq" id="WP_244153580.1">
    <property type="nucleotide sequence ID" value="NZ_FNBP01000001.1"/>
</dbReference>
<evidence type="ECO:0000313" key="2">
    <source>
        <dbReference type="EMBL" id="SDF18445.1"/>
    </source>
</evidence>
<dbReference type="Gene3D" id="3.30.200.20">
    <property type="entry name" value="Phosphorylase Kinase, domain 1"/>
    <property type="match status" value="1"/>
</dbReference>
<dbReference type="InterPro" id="IPR011009">
    <property type="entry name" value="Kinase-like_dom_sf"/>
</dbReference>
<proteinExistence type="predicted"/>
<dbReference type="EMBL" id="FNBP01000001">
    <property type="protein sequence ID" value="SDF18445.1"/>
    <property type="molecule type" value="Genomic_DNA"/>
</dbReference>
<dbReference type="Gene3D" id="3.90.1200.10">
    <property type="match status" value="1"/>
</dbReference>
<evidence type="ECO:0000259" key="1">
    <source>
        <dbReference type="Pfam" id="PF01636"/>
    </source>
</evidence>
<evidence type="ECO:0000313" key="3">
    <source>
        <dbReference type="Proteomes" id="UP000199399"/>
    </source>
</evidence>
<name>A0A1G7J0P5_9RHOB</name>
<dbReference type="AlphaFoldDB" id="A0A1G7J0P5"/>
<dbReference type="STRING" id="218672.SAMN04489759_101538"/>
<dbReference type="Proteomes" id="UP000199399">
    <property type="component" value="Unassembled WGS sequence"/>
</dbReference>
<reference evidence="3" key="1">
    <citation type="submission" date="2016-10" db="EMBL/GenBank/DDBJ databases">
        <authorList>
            <person name="Varghese N."/>
            <person name="Submissions S."/>
        </authorList>
    </citation>
    <scope>NUCLEOTIDE SEQUENCE [LARGE SCALE GENOMIC DNA]</scope>
    <source>
        <strain evidence="3">DSM 16477</strain>
    </source>
</reference>